<reference evidence="3" key="1">
    <citation type="submission" date="2015-03" db="EMBL/GenBank/DDBJ databases">
        <authorList>
            <person name="Urmite Genomes"/>
        </authorList>
    </citation>
    <scope>NUCLEOTIDE SEQUENCE [LARGE SCALE GENOMIC DNA]</scope>
    <source>
        <strain evidence="3">FF10</strain>
    </source>
</reference>
<protein>
    <submittedName>
        <fullName evidence="2">Uncharacterized protein</fullName>
    </submittedName>
</protein>
<keyword evidence="1" id="KW-0812">Transmembrane</keyword>
<gene>
    <name evidence="2" type="ORF">BN1356_00586</name>
</gene>
<dbReference type="STRING" id="1608583.BN1356_00586"/>
<evidence type="ECO:0000313" key="3">
    <source>
        <dbReference type="Proteomes" id="UP000198604"/>
    </source>
</evidence>
<dbReference type="Proteomes" id="UP000198604">
    <property type="component" value="Unassembled WGS sequence"/>
</dbReference>
<sequence length="290" mass="33468">MEELLSEEKKLKNKSGGEERENLEELARDLDRFLFFKQIRAFLRPYRQLLLILVSLLFVLLAYLGWYYYQRRELSGEEFTHFAQSLVAQSEKEYGYKWTIDKLQKIQADETGTSGTKLADILKIYGKPSDVEVDEKEEVFYITYQKYAFDDHAFSSVEREEGDTYQDVSLGLKRFDGLYRVVYFSGRFVAKDYPSRKGENSQLLGKATELASLKVGDSSSGIGGASADLVVGTFGRPTYSSIYIDANEPETLFLVYDLPNSALSYWLSFRKQKSGEYLLYHIMIPQENRD</sequence>
<keyword evidence="1" id="KW-1133">Transmembrane helix</keyword>
<name>A0A0E4CS81_9STRE</name>
<keyword evidence="3" id="KW-1185">Reference proteome</keyword>
<proteinExistence type="predicted"/>
<evidence type="ECO:0000256" key="1">
    <source>
        <dbReference type="SAM" id="Phobius"/>
    </source>
</evidence>
<evidence type="ECO:0000313" key="2">
    <source>
        <dbReference type="EMBL" id="CQR24225.1"/>
    </source>
</evidence>
<keyword evidence="1" id="KW-0472">Membrane</keyword>
<dbReference type="AlphaFoldDB" id="A0A0E4CS81"/>
<dbReference type="EMBL" id="CTEN01000001">
    <property type="protein sequence ID" value="CQR24225.1"/>
    <property type="molecule type" value="Genomic_DNA"/>
</dbReference>
<organism evidence="2 3">
    <name type="scientific">Streptococcus varani</name>
    <dbReference type="NCBI Taxonomy" id="1608583"/>
    <lineage>
        <taxon>Bacteria</taxon>
        <taxon>Bacillati</taxon>
        <taxon>Bacillota</taxon>
        <taxon>Bacilli</taxon>
        <taxon>Lactobacillales</taxon>
        <taxon>Streptococcaceae</taxon>
        <taxon>Streptococcus</taxon>
    </lineage>
</organism>
<accession>A0A0E4CS81</accession>
<feature type="transmembrane region" description="Helical" evidence="1">
    <location>
        <begin position="49"/>
        <end position="69"/>
    </location>
</feature>